<evidence type="ECO:0000259" key="3">
    <source>
        <dbReference type="Pfam" id="PF23572"/>
    </source>
</evidence>
<keyword evidence="5" id="KW-1185">Reference proteome</keyword>
<dbReference type="OrthoDB" id="5678283at2"/>
<dbReference type="EMBL" id="PGFA01000005">
    <property type="protein sequence ID" value="PJJ47905.1"/>
    <property type="molecule type" value="Genomic_DNA"/>
</dbReference>
<evidence type="ECO:0000259" key="2">
    <source>
        <dbReference type="Pfam" id="PF23571"/>
    </source>
</evidence>
<comment type="caution">
    <text evidence="4">The sequence shown here is derived from an EMBL/GenBank/DDBJ whole genome shotgun (WGS) entry which is preliminary data.</text>
</comment>
<evidence type="ECO:0000313" key="4">
    <source>
        <dbReference type="EMBL" id="PJJ47905.1"/>
    </source>
</evidence>
<dbReference type="Pfam" id="PF23571">
    <property type="entry name" value="GH3_M"/>
    <property type="match status" value="1"/>
</dbReference>
<organism evidence="4 5">
    <name type="scientific">Hymenobacter chitinivorans DSM 11115</name>
    <dbReference type="NCBI Taxonomy" id="1121954"/>
    <lineage>
        <taxon>Bacteria</taxon>
        <taxon>Pseudomonadati</taxon>
        <taxon>Bacteroidota</taxon>
        <taxon>Cytophagia</taxon>
        <taxon>Cytophagales</taxon>
        <taxon>Hymenobacteraceae</taxon>
        <taxon>Hymenobacter</taxon>
    </lineage>
</organism>
<feature type="domain" description="GH3 middle" evidence="2">
    <location>
        <begin position="291"/>
        <end position="351"/>
    </location>
</feature>
<name>A0A2M9AQD2_9BACT</name>
<dbReference type="Pfam" id="PF23572">
    <property type="entry name" value="GH3_C"/>
    <property type="match status" value="1"/>
</dbReference>
<sequence>MGLKSALSRPLAAFVTSRYHQWQQDPVATQQRVFRELIAKGRHTAFGRDHDFASIQTPVDLARLVPVRDYEALAPYFERVKQGEADVLWPGRPEYLAKTSGTTSGAKYIPLTKDSLPNHINGARDALFHYIHATGKSRFLDGKLMFLSGSPELEKVGGIHTGRLSGIVNHHVPAYLRRNQLPTYRTNIIEDWETKLDHIVEETLPENMTLISGIPPWVQMYFDKLVQLTGKPVKDIFPQFDLFVYGGVNFEPYRAKLFETIGRSVDSIELFPASEGFLAFQDQPGNPGLLLLLDAGIFYEFIPAEQFFEPNPPRLTIGEVELDRQYALVLNSNAGLWGYSLGDTVRFVSLNPYRVVVSGRIKHFLSAFGEHVIGEEVEQTLREAMSRFPEVEVVEFTVAPRVSSDPQEPSRHEWLVEFARPPQDAAAFAAALDAGLRRRNVYYDDLLAGNILAPLQLTPLPAGSFQRYMKSLGKLGGQNKVPRLSNDRKVAEGLVTAPGAGSPE</sequence>
<dbReference type="PANTHER" id="PTHR31901:SF9">
    <property type="entry name" value="GH3 DOMAIN-CONTAINING PROTEIN"/>
    <property type="match status" value="1"/>
</dbReference>
<dbReference type="Pfam" id="PF03321">
    <property type="entry name" value="GH3"/>
    <property type="match status" value="1"/>
</dbReference>
<dbReference type="Proteomes" id="UP000228535">
    <property type="component" value="Unassembled WGS sequence"/>
</dbReference>
<dbReference type="RefSeq" id="WP_100338831.1">
    <property type="nucleotide sequence ID" value="NZ_PGFA01000005.1"/>
</dbReference>
<accession>A0A2M9AQD2</accession>
<feature type="region of interest" description="Disordered" evidence="1">
    <location>
        <begin position="476"/>
        <end position="504"/>
    </location>
</feature>
<feature type="domain" description="GH3 C-terminal" evidence="3">
    <location>
        <begin position="375"/>
        <end position="489"/>
    </location>
</feature>
<dbReference type="PANTHER" id="PTHR31901">
    <property type="entry name" value="GH3 DOMAIN-CONTAINING PROTEIN"/>
    <property type="match status" value="1"/>
</dbReference>
<dbReference type="GO" id="GO:0016881">
    <property type="term" value="F:acid-amino acid ligase activity"/>
    <property type="evidence" value="ECO:0007669"/>
    <property type="project" value="TreeGrafter"/>
</dbReference>
<dbReference type="InterPro" id="IPR055377">
    <property type="entry name" value="GH3_M"/>
</dbReference>
<dbReference type="SUPFAM" id="SSF56801">
    <property type="entry name" value="Acetyl-CoA synthetase-like"/>
    <property type="match status" value="1"/>
</dbReference>
<evidence type="ECO:0000256" key="1">
    <source>
        <dbReference type="SAM" id="MobiDB-lite"/>
    </source>
</evidence>
<gene>
    <name evidence="4" type="ORF">CLV45_4595</name>
</gene>
<dbReference type="InterPro" id="IPR004993">
    <property type="entry name" value="GH3"/>
</dbReference>
<reference evidence="4 5" key="1">
    <citation type="submission" date="2017-11" db="EMBL/GenBank/DDBJ databases">
        <title>Genomic Encyclopedia of Archaeal and Bacterial Type Strains, Phase II (KMG-II): From Individual Species to Whole Genera.</title>
        <authorList>
            <person name="Goeker M."/>
        </authorList>
    </citation>
    <scope>NUCLEOTIDE SEQUENCE [LARGE SCALE GENOMIC DNA]</scope>
    <source>
        <strain evidence="4 5">DSM 11115</strain>
    </source>
</reference>
<dbReference type="GO" id="GO:0005737">
    <property type="term" value="C:cytoplasm"/>
    <property type="evidence" value="ECO:0007669"/>
    <property type="project" value="TreeGrafter"/>
</dbReference>
<evidence type="ECO:0000313" key="5">
    <source>
        <dbReference type="Proteomes" id="UP000228535"/>
    </source>
</evidence>
<dbReference type="AlphaFoldDB" id="A0A2M9AQD2"/>
<dbReference type="InterPro" id="IPR055378">
    <property type="entry name" value="GH3_C"/>
</dbReference>
<protein>
    <submittedName>
        <fullName evidence="4">GH3 auxin-responsive promoter</fullName>
    </submittedName>
</protein>
<proteinExistence type="predicted"/>